<keyword evidence="2" id="KW-1185">Reference proteome</keyword>
<sequence>METHSELETLNDELNELYELEEDQEDINNVFTMRQIEEFKKIYAFKPVQASIKKKSKFLVKLEKQDDEAYLKKLKEKQYCQKNCVIQINTQDALNRYREIKAISQAESNFCFLGMIDASARFGMLNNKSKSALRSLPSFLHPGTPNLLDLENYISWDFAKCVQIPYFLQQEGTIYFKSPYKIQVFGVCEKGTP</sequence>
<dbReference type="EMBL" id="CAJVQA010002051">
    <property type="protein sequence ID" value="CAG8535038.1"/>
    <property type="molecule type" value="Genomic_DNA"/>
</dbReference>
<accession>A0A9N9FGT4</accession>
<evidence type="ECO:0000313" key="1">
    <source>
        <dbReference type="EMBL" id="CAG8535038.1"/>
    </source>
</evidence>
<reference evidence="1" key="1">
    <citation type="submission" date="2021-06" db="EMBL/GenBank/DDBJ databases">
        <authorList>
            <person name="Kallberg Y."/>
            <person name="Tangrot J."/>
            <person name="Rosling A."/>
        </authorList>
    </citation>
    <scope>NUCLEOTIDE SEQUENCE</scope>
    <source>
        <strain evidence="1">FL966</strain>
    </source>
</reference>
<organism evidence="1 2">
    <name type="scientific">Cetraspora pellucida</name>
    <dbReference type="NCBI Taxonomy" id="1433469"/>
    <lineage>
        <taxon>Eukaryota</taxon>
        <taxon>Fungi</taxon>
        <taxon>Fungi incertae sedis</taxon>
        <taxon>Mucoromycota</taxon>
        <taxon>Glomeromycotina</taxon>
        <taxon>Glomeromycetes</taxon>
        <taxon>Diversisporales</taxon>
        <taxon>Gigasporaceae</taxon>
        <taxon>Cetraspora</taxon>
    </lineage>
</organism>
<dbReference type="AlphaFoldDB" id="A0A9N9FGT4"/>
<comment type="caution">
    <text evidence="1">The sequence shown here is derived from an EMBL/GenBank/DDBJ whole genome shotgun (WGS) entry which is preliminary data.</text>
</comment>
<dbReference type="Proteomes" id="UP000789759">
    <property type="component" value="Unassembled WGS sequence"/>
</dbReference>
<gene>
    <name evidence="1" type="ORF">CPELLU_LOCUS4029</name>
</gene>
<name>A0A9N9FGT4_9GLOM</name>
<protein>
    <submittedName>
        <fullName evidence="1">5602_t:CDS:1</fullName>
    </submittedName>
</protein>
<proteinExistence type="predicted"/>
<evidence type="ECO:0000313" key="2">
    <source>
        <dbReference type="Proteomes" id="UP000789759"/>
    </source>
</evidence>